<feature type="region of interest" description="Disordered" evidence="1">
    <location>
        <begin position="40"/>
        <end position="74"/>
    </location>
</feature>
<dbReference type="EMBL" id="PDUG01000003">
    <property type="protein sequence ID" value="PIC38907.1"/>
    <property type="molecule type" value="Genomic_DNA"/>
</dbReference>
<feature type="compositionally biased region" description="Basic residues" evidence="1">
    <location>
        <begin position="62"/>
        <end position="74"/>
    </location>
</feature>
<comment type="caution">
    <text evidence="2">The sequence shown here is derived from an EMBL/GenBank/DDBJ whole genome shotgun (WGS) entry which is preliminary data.</text>
</comment>
<proteinExistence type="predicted"/>
<gene>
    <name evidence="2" type="primary">Cnig_chr_III.g10770</name>
    <name evidence="2" type="ORF">B9Z55_010770</name>
</gene>
<protein>
    <submittedName>
        <fullName evidence="2">Uncharacterized protein</fullName>
    </submittedName>
</protein>
<organism evidence="2 3">
    <name type="scientific">Caenorhabditis nigoni</name>
    <dbReference type="NCBI Taxonomy" id="1611254"/>
    <lineage>
        <taxon>Eukaryota</taxon>
        <taxon>Metazoa</taxon>
        <taxon>Ecdysozoa</taxon>
        <taxon>Nematoda</taxon>
        <taxon>Chromadorea</taxon>
        <taxon>Rhabditida</taxon>
        <taxon>Rhabditina</taxon>
        <taxon>Rhabditomorpha</taxon>
        <taxon>Rhabditoidea</taxon>
        <taxon>Rhabditidae</taxon>
        <taxon>Peloderinae</taxon>
        <taxon>Caenorhabditis</taxon>
    </lineage>
</organism>
<name>A0A2G5UH67_9PELO</name>
<reference evidence="3" key="1">
    <citation type="submission" date="2017-10" db="EMBL/GenBank/DDBJ databases">
        <title>Rapid genome shrinkage in a self-fertile nematode reveals novel sperm competition proteins.</title>
        <authorList>
            <person name="Yin D."/>
            <person name="Schwarz E.M."/>
            <person name="Thomas C.G."/>
            <person name="Felde R.L."/>
            <person name="Korf I.F."/>
            <person name="Cutter A.D."/>
            <person name="Schartner C.M."/>
            <person name="Ralston E.J."/>
            <person name="Meyer B.J."/>
            <person name="Haag E.S."/>
        </authorList>
    </citation>
    <scope>NUCLEOTIDE SEQUENCE [LARGE SCALE GENOMIC DNA]</scope>
    <source>
        <strain evidence="3">JU1422</strain>
    </source>
</reference>
<dbReference type="AlphaFoldDB" id="A0A2G5UH67"/>
<evidence type="ECO:0000313" key="3">
    <source>
        <dbReference type="Proteomes" id="UP000230233"/>
    </source>
</evidence>
<keyword evidence="3" id="KW-1185">Reference proteome</keyword>
<feature type="region of interest" description="Disordered" evidence="1">
    <location>
        <begin position="140"/>
        <end position="167"/>
    </location>
</feature>
<dbReference type="Proteomes" id="UP000230233">
    <property type="component" value="Chromosome III"/>
</dbReference>
<evidence type="ECO:0000313" key="2">
    <source>
        <dbReference type="EMBL" id="PIC38907.1"/>
    </source>
</evidence>
<sequence>MMMVTHSHMDSCQGAWNHASMASTGEEDGAQKLQKCLMTSRDSNSAPPHTRALDYRTTPARTQRRSQAVKRRFRRRKLKRKSGNLVDEMDGSKENRFLVARRCKKAFVSLCVSLQAPDCSNPRENKPENTYRLTHSLLPSPCLPKPSDSKRSHHAGTAVKGCDSQADGKKLRRTSLYFPPFLPIASPLKVQLSTSSKQPQDCVKPSIVNEEELL</sequence>
<accession>A0A2G5UH67</accession>
<evidence type="ECO:0000256" key="1">
    <source>
        <dbReference type="SAM" id="MobiDB-lite"/>
    </source>
</evidence>